<dbReference type="AlphaFoldDB" id="A0A545UZA1"/>
<keyword evidence="1" id="KW-0812">Transmembrane</keyword>
<gene>
    <name evidence="2" type="ORF">IF1G_06799</name>
</gene>
<reference evidence="2 3" key="1">
    <citation type="journal article" date="2019" name="Appl. Microbiol. Biotechnol.">
        <title>Genome sequence of Isaria javanica and comparative genome analysis insights into family S53 peptidase evolution in fungal entomopathogens.</title>
        <authorList>
            <person name="Lin R."/>
            <person name="Zhang X."/>
            <person name="Xin B."/>
            <person name="Zou M."/>
            <person name="Gao Y."/>
            <person name="Qin F."/>
            <person name="Hu Q."/>
            <person name="Xie B."/>
            <person name="Cheng X."/>
        </authorList>
    </citation>
    <scope>NUCLEOTIDE SEQUENCE [LARGE SCALE GENOMIC DNA]</scope>
    <source>
        <strain evidence="2 3">IJ1G</strain>
    </source>
</reference>
<keyword evidence="3" id="KW-1185">Reference proteome</keyword>
<accession>A0A545UZA1</accession>
<feature type="transmembrane region" description="Helical" evidence="1">
    <location>
        <begin position="134"/>
        <end position="157"/>
    </location>
</feature>
<dbReference type="EMBL" id="SPUK01000009">
    <property type="protein sequence ID" value="TQV94788.1"/>
    <property type="molecule type" value="Genomic_DNA"/>
</dbReference>
<proteinExistence type="predicted"/>
<evidence type="ECO:0000313" key="2">
    <source>
        <dbReference type="EMBL" id="TQV94788.1"/>
    </source>
</evidence>
<keyword evidence="1" id="KW-1133">Transmembrane helix</keyword>
<organism evidence="2 3">
    <name type="scientific">Cordyceps javanica</name>
    <dbReference type="NCBI Taxonomy" id="43265"/>
    <lineage>
        <taxon>Eukaryota</taxon>
        <taxon>Fungi</taxon>
        <taxon>Dikarya</taxon>
        <taxon>Ascomycota</taxon>
        <taxon>Pezizomycotina</taxon>
        <taxon>Sordariomycetes</taxon>
        <taxon>Hypocreomycetidae</taxon>
        <taxon>Hypocreales</taxon>
        <taxon>Cordycipitaceae</taxon>
        <taxon>Cordyceps</taxon>
    </lineage>
</organism>
<sequence>MLLGAWLTTKVTLPGGQALIWQSSVTWNETKSLKEAFEDAFEQLKHHSKGGHEAASCFGEISKNLTIEYLTKNHGWATICVPVSARFTPTAPTAVVYRQRSSALLRDELKKPRRGLRQLAVDADHSNLIDVVTFWVAAIVAISLAIGFGISAFYYAAKSYQMSEAQYNLALAQASATPSANESLPQYCFRD</sequence>
<dbReference type="Proteomes" id="UP000315783">
    <property type="component" value="Unassembled WGS sequence"/>
</dbReference>
<evidence type="ECO:0000313" key="3">
    <source>
        <dbReference type="Proteomes" id="UP000315783"/>
    </source>
</evidence>
<keyword evidence="1" id="KW-0472">Membrane</keyword>
<name>A0A545UZA1_9HYPO</name>
<evidence type="ECO:0000256" key="1">
    <source>
        <dbReference type="SAM" id="Phobius"/>
    </source>
</evidence>
<comment type="caution">
    <text evidence="2">The sequence shown here is derived from an EMBL/GenBank/DDBJ whole genome shotgun (WGS) entry which is preliminary data.</text>
</comment>
<protein>
    <submittedName>
        <fullName evidence="2">Uncharacterized protein</fullName>
    </submittedName>
</protein>